<gene>
    <name evidence="1" type="ORF">LCGC14_0727480</name>
</gene>
<evidence type="ECO:0000313" key="1">
    <source>
        <dbReference type="EMBL" id="KKN41028.1"/>
    </source>
</evidence>
<dbReference type="AlphaFoldDB" id="A0A0F9THR9"/>
<reference evidence="1" key="1">
    <citation type="journal article" date="2015" name="Nature">
        <title>Complex archaea that bridge the gap between prokaryotes and eukaryotes.</title>
        <authorList>
            <person name="Spang A."/>
            <person name="Saw J.H."/>
            <person name="Jorgensen S.L."/>
            <person name="Zaremba-Niedzwiedzka K."/>
            <person name="Martijn J."/>
            <person name="Lind A.E."/>
            <person name="van Eijk R."/>
            <person name="Schleper C."/>
            <person name="Guy L."/>
            <person name="Ettema T.J."/>
        </authorList>
    </citation>
    <scope>NUCLEOTIDE SEQUENCE</scope>
</reference>
<protein>
    <submittedName>
        <fullName evidence="1">Uncharacterized protein</fullName>
    </submittedName>
</protein>
<sequence>MGNELLVLVDKASMHTYKGSVDDLENNYSKLGLKLDDKYEMMTFRGNISVLGNFTENNMTYFDEIQIFGRGSLFIISDTINTVKEELLKYPMFDLGYWHLEEQETYLLLVHKGSLTNEFYYLLNQFKAKEAFKSLYTISKQNLESIKKKNKKSMKNMNKILTIFKCYSIGSLTGITEWHKLNVPLIKQT</sequence>
<dbReference type="EMBL" id="LAZR01001672">
    <property type="protein sequence ID" value="KKN41028.1"/>
    <property type="molecule type" value="Genomic_DNA"/>
</dbReference>
<accession>A0A0F9THR9</accession>
<organism evidence="1">
    <name type="scientific">marine sediment metagenome</name>
    <dbReference type="NCBI Taxonomy" id="412755"/>
    <lineage>
        <taxon>unclassified sequences</taxon>
        <taxon>metagenomes</taxon>
        <taxon>ecological metagenomes</taxon>
    </lineage>
</organism>
<comment type="caution">
    <text evidence="1">The sequence shown here is derived from an EMBL/GenBank/DDBJ whole genome shotgun (WGS) entry which is preliminary data.</text>
</comment>
<proteinExistence type="predicted"/>
<name>A0A0F9THR9_9ZZZZ</name>